<dbReference type="AlphaFoldDB" id="A0A6N8J6E5"/>
<keyword evidence="3" id="KW-0998">Cell outer membrane</keyword>
<evidence type="ECO:0000256" key="2">
    <source>
        <dbReference type="ARBA" id="ARBA00023136"/>
    </source>
</evidence>
<dbReference type="Pfam" id="PF07715">
    <property type="entry name" value="Plug"/>
    <property type="match status" value="1"/>
</dbReference>
<dbReference type="InterPro" id="IPR036942">
    <property type="entry name" value="Beta-barrel_TonB_sf"/>
</dbReference>
<keyword evidence="4" id="KW-0732">Signal</keyword>
<keyword evidence="2" id="KW-0472">Membrane</keyword>
<keyword evidence="7" id="KW-1185">Reference proteome</keyword>
<reference evidence="6 7" key="1">
    <citation type="submission" date="2019-12" db="EMBL/GenBank/DDBJ databases">
        <title>The draft genomic sequence of strain Chitinophaga oryziterrae JCM 16595.</title>
        <authorList>
            <person name="Zhang X."/>
        </authorList>
    </citation>
    <scope>NUCLEOTIDE SEQUENCE [LARGE SCALE GENOMIC DNA]</scope>
    <source>
        <strain evidence="6 7">JCM 16595</strain>
    </source>
</reference>
<dbReference type="EMBL" id="WRXO01000001">
    <property type="protein sequence ID" value="MVT40201.1"/>
    <property type="molecule type" value="Genomic_DNA"/>
</dbReference>
<proteinExistence type="predicted"/>
<evidence type="ECO:0000313" key="7">
    <source>
        <dbReference type="Proteomes" id="UP000468388"/>
    </source>
</evidence>
<dbReference type="GO" id="GO:0009279">
    <property type="term" value="C:cell outer membrane"/>
    <property type="evidence" value="ECO:0007669"/>
    <property type="project" value="UniProtKB-SubCell"/>
</dbReference>
<dbReference type="Pfam" id="PF13715">
    <property type="entry name" value="CarbopepD_reg_2"/>
    <property type="match status" value="1"/>
</dbReference>
<sequence length="737" mass="82211">MKKYAVLLFLLTLLSGIAEAQQTISGIIKNDKGMVVPSASVSINGKGAQTDSAGYFRIEITGTGKKILTVSSIGYRPLKKEIMTDSVLNLVLRHDTHTLNEVNVSAGSFDASDKAKGASLTPMDAVTVAGSNADLAQALRALPGAQQIGEQDGLFVRGGTSDETKQFMDGTLLRNPNYSAVPGLRQYARINPFLFKGILFSSGGYSALYGQAMSSALILESVDLPDKSSARFNIFPANIGAGWQQLAKNNRSSYGVNLNYSNQSFYNSIIRQQPDYFSGPVYLQGDANLRIKTSKTGMLKLYTNWSYSDVGMSNPDIDSSTLRTKYQLKGKNIYSNLSYRDLLPHDWKIDAGIGFSYNQDKTVSQLLDATGKMIAIPSVPFSDKSFNSLINTCFAQGRVVFTHFFSNNQAIHVGAEHFYTNDKGLRKDSAISLTDQLSAVFAEGDIRLTGNLAAKAGARLEYSSLLDKMVIAPRISLAYRLPDGGQFNLAYGIFYQEPLNELLYQNRDLNFTNATHYVLNYTKRKNNRFFRVEAYYKQYHNLVKTYPAISNNGDGYAKGIEFFWRDKKSIKDLDYWITYTYLDTKRNFLDYPYALRPSFAAPHTATIAIKKMFPAINTGVNVSYAVAAGRPYYDLHYNTPESEYKVSDKGTTRPYSVMNLHVFYLTRFFKKGKWQDFSGCAFGINNLLGTRQVFGYNYSYDGLNKVPVTLPATRSFYVGVFMSLGIDRTDDFLNEDL</sequence>
<dbReference type="Gene3D" id="2.170.130.10">
    <property type="entry name" value="TonB-dependent receptor, plug domain"/>
    <property type="match status" value="1"/>
</dbReference>
<protein>
    <submittedName>
        <fullName evidence="6">TonB-dependent receptor plug domain-containing protein</fullName>
    </submittedName>
</protein>
<dbReference type="SUPFAM" id="SSF49464">
    <property type="entry name" value="Carboxypeptidase regulatory domain-like"/>
    <property type="match status" value="1"/>
</dbReference>
<evidence type="ECO:0000259" key="5">
    <source>
        <dbReference type="Pfam" id="PF07715"/>
    </source>
</evidence>
<dbReference type="OrthoDB" id="1075473at2"/>
<evidence type="ECO:0000256" key="4">
    <source>
        <dbReference type="SAM" id="SignalP"/>
    </source>
</evidence>
<evidence type="ECO:0000256" key="3">
    <source>
        <dbReference type="ARBA" id="ARBA00023237"/>
    </source>
</evidence>
<feature type="domain" description="TonB-dependent receptor plug" evidence="5">
    <location>
        <begin position="132"/>
        <end position="212"/>
    </location>
</feature>
<gene>
    <name evidence="6" type="ORF">GO495_06385</name>
</gene>
<evidence type="ECO:0000256" key="1">
    <source>
        <dbReference type="ARBA" id="ARBA00004442"/>
    </source>
</evidence>
<accession>A0A6N8J6E5</accession>
<dbReference type="SUPFAM" id="SSF56935">
    <property type="entry name" value="Porins"/>
    <property type="match status" value="1"/>
</dbReference>
<comment type="subcellular location">
    <subcellularLocation>
        <location evidence="1">Cell outer membrane</location>
    </subcellularLocation>
</comment>
<dbReference type="InterPro" id="IPR037066">
    <property type="entry name" value="Plug_dom_sf"/>
</dbReference>
<dbReference type="RefSeq" id="WP_157298827.1">
    <property type="nucleotide sequence ID" value="NZ_BAAAZB010000005.1"/>
</dbReference>
<dbReference type="Gene3D" id="2.40.170.20">
    <property type="entry name" value="TonB-dependent receptor, beta-barrel domain"/>
    <property type="match status" value="1"/>
</dbReference>
<dbReference type="InterPro" id="IPR008969">
    <property type="entry name" value="CarboxyPept-like_regulatory"/>
</dbReference>
<feature type="chain" id="PRO_5026922319" evidence="4">
    <location>
        <begin position="21"/>
        <end position="737"/>
    </location>
</feature>
<keyword evidence="6" id="KW-0675">Receptor</keyword>
<name>A0A6N8J6E5_9BACT</name>
<feature type="signal peptide" evidence="4">
    <location>
        <begin position="1"/>
        <end position="20"/>
    </location>
</feature>
<dbReference type="InterPro" id="IPR012910">
    <property type="entry name" value="Plug_dom"/>
</dbReference>
<comment type="caution">
    <text evidence="6">The sequence shown here is derived from an EMBL/GenBank/DDBJ whole genome shotgun (WGS) entry which is preliminary data.</text>
</comment>
<dbReference type="Gene3D" id="2.60.40.1120">
    <property type="entry name" value="Carboxypeptidase-like, regulatory domain"/>
    <property type="match status" value="1"/>
</dbReference>
<evidence type="ECO:0000313" key="6">
    <source>
        <dbReference type="EMBL" id="MVT40201.1"/>
    </source>
</evidence>
<organism evidence="6 7">
    <name type="scientific">Chitinophaga oryziterrae</name>
    <dbReference type="NCBI Taxonomy" id="1031224"/>
    <lineage>
        <taxon>Bacteria</taxon>
        <taxon>Pseudomonadati</taxon>
        <taxon>Bacteroidota</taxon>
        <taxon>Chitinophagia</taxon>
        <taxon>Chitinophagales</taxon>
        <taxon>Chitinophagaceae</taxon>
        <taxon>Chitinophaga</taxon>
    </lineage>
</organism>
<dbReference type="Proteomes" id="UP000468388">
    <property type="component" value="Unassembled WGS sequence"/>
</dbReference>